<dbReference type="Proteomes" id="UP000366945">
    <property type="component" value="Unassembled WGS sequence"/>
</dbReference>
<accession>A0A5E4YMQ1</accession>
<gene>
    <name evidence="1" type="ORF">PPN31114_04636</name>
</gene>
<dbReference type="EMBL" id="CABPSK010000005">
    <property type="protein sequence ID" value="VVE50056.1"/>
    <property type="molecule type" value="Genomic_DNA"/>
</dbReference>
<name>A0A5E4YMQ1_9BURK</name>
<proteinExistence type="predicted"/>
<dbReference type="AlphaFoldDB" id="A0A5E4YMQ1"/>
<keyword evidence="2" id="KW-1185">Reference proteome</keyword>
<protein>
    <submittedName>
        <fullName evidence="1">Uncharacterized protein</fullName>
    </submittedName>
</protein>
<organism evidence="1 2">
    <name type="scientific">Pandoraea pneumonica</name>
    <dbReference type="NCBI Taxonomy" id="2508299"/>
    <lineage>
        <taxon>Bacteria</taxon>
        <taxon>Pseudomonadati</taxon>
        <taxon>Pseudomonadota</taxon>
        <taxon>Betaproteobacteria</taxon>
        <taxon>Burkholderiales</taxon>
        <taxon>Burkholderiaceae</taxon>
        <taxon>Pandoraea</taxon>
    </lineage>
</organism>
<evidence type="ECO:0000313" key="2">
    <source>
        <dbReference type="Proteomes" id="UP000366945"/>
    </source>
</evidence>
<reference evidence="1 2" key="1">
    <citation type="submission" date="2019-08" db="EMBL/GenBank/DDBJ databases">
        <authorList>
            <person name="Peeters C."/>
        </authorList>
    </citation>
    <scope>NUCLEOTIDE SEQUENCE [LARGE SCALE GENOMIC DNA]</scope>
    <source>
        <strain evidence="1 2">LMG 31114</strain>
    </source>
</reference>
<sequence length="33" mass="4007">MHTAKHAAREQDHAERIAIESYREMVHYLLDRE</sequence>
<evidence type="ECO:0000313" key="1">
    <source>
        <dbReference type="EMBL" id="VVE50056.1"/>
    </source>
</evidence>